<sequence>MNSLEGKTAVVTGAAGGIGRAAAELMAELGAAVVLADVAEAGADAAKAIGAAGGRAAFVRGDVSRAADCARIVAAARDAYGGVDVLFNNAGVIRRSTVLEIGEDDWDLVMAVNVKSIMLMSRAAIPLMAAAGGGSIINTGSGWGIQGGAQAVSYCASKGAVVNMTRAMAIDHGPQNIRVNCVCPGDTDTGMLAEEARQLGEPAEAFYAGAADRPLGRIGRPADIAAMVAFLAGDAAAFVSGAVIPVDGAGTA</sequence>
<dbReference type="Gene3D" id="3.40.50.720">
    <property type="entry name" value="NAD(P)-binding Rossmann-like Domain"/>
    <property type="match status" value="1"/>
</dbReference>
<evidence type="ECO:0000259" key="3">
    <source>
        <dbReference type="SMART" id="SM00822"/>
    </source>
</evidence>
<gene>
    <name evidence="4" type="ORF">BJY14_006438</name>
</gene>
<dbReference type="PRINTS" id="PR00080">
    <property type="entry name" value="SDRFAMILY"/>
</dbReference>
<dbReference type="InterPro" id="IPR036291">
    <property type="entry name" value="NAD(P)-bd_dom_sf"/>
</dbReference>
<dbReference type="InterPro" id="IPR057326">
    <property type="entry name" value="KR_dom"/>
</dbReference>
<dbReference type="SUPFAM" id="SSF51735">
    <property type="entry name" value="NAD(P)-binding Rossmann-fold domains"/>
    <property type="match status" value="1"/>
</dbReference>
<dbReference type="GO" id="GO:0016491">
    <property type="term" value="F:oxidoreductase activity"/>
    <property type="evidence" value="ECO:0007669"/>
    <property type="project" value="UniProtKB-KW"/>
</dbReference>
<dbReference type="Proteomes" id="UP000529783">
    <property type="component" value="Unassembled WGS sequence"/>
</dbReference>
<dbReference type="InterPro" id="IPR002347">
    <property type="entry name" value="SDR_fam"/>
</dbReference>
<dbReference type="PANTHER" id="PTHR43669:SF8">
    <property type="entry name" value="SHORT-CHAIN TYPE DEHYDROGENASE_REDUCTASE-RELATED"/>
    <property type="match status" value="1"/>
</dbReference>
<feature type="domain" description="Ketoreductase" evidence="3">
    <location>
        <begin position="7"/>
        <end position="195"/>
    </location>
</feature>
<protein>
    <submittedName>
        <fullName evidence="4">NAD(P)-dependent dehydrogenase (Short-subunit alcohol dehydrogenase family)</fullName>
    </submittedName>
</protein>
<accession>A0A7Y9JIU2</accession>
<organism evidence="4 5">
    <name type="scientific">Actinomadura luteofluorescens</name>
    <dbReference type="NCBI Taxonomy" id="46163"/>
    <lineage>
        <taxon>Bacteria</taxon>
        <taxon>Bacillati</taxon>
        <taxon>Actinomycetota</taxon>
        <taxon>Actinomycetes</taxon>
        <taxon>Streptosporangiales</taxon>
        <taxon>Thermomonosporaceae</taxon>
        <taxon>Actinomadura</taxon>
    </lineage>
</organism>
<dbReference type="NCBIfam" id="NF005559">
    <property type="entry name" value="PRK07231.1"/>
    <property type="match status" value="1"/>
</dbReference>
<dbReference type="EMBL" id="JACCBA010000001">
    <property type="protein sequence ID" value="NYD50455.1"/>
    <property type="molecule type" value="Genomic_DNA"/>
</dbReference>
<reference evidence="4 5" key="1">
    <citation type="submission" date="2020-07" db="EMBL/GenBank/DDBJ databases">
        <title>Sequencing the genomes of 1000 actinobacteria strains.</title>
        <authorList>
            <person name="Klenk H.-P."/>
        </authorList>
    </citation>
    <scope>NUCLEOTIDE SEQUENCE [LARGE SCALE GENOMIC DNA]</scope>
    <source>
        <strain evidence="4 5">DSM 40398</strain>
    </source>
</reference>
<dbReference type="InterPro" id="IPR020904">
    <property type="entry name" value="Sc_DH/Rdtase_CS"/>
</dbReference>
<dbReference type="PROSITE" id="PS00061">
    <property type="entry name" value="ADH_SHORT"/>
    <property type="match status" value="1"/>
</dbReference>
<dbReference type="SMART" id="SM00822">
    <property type="entry name" value="PKS_KR"/>
    <property type="match status" value="1"/>
</dbReference>
<evidence type="ECO:0000313" key="5">
    <source>
        <dbReference type="Proteomes" id="UP000529783"/>
    </source>
</evidence>
<keyword evidence="2" id="KW-0560">Oxidoreductase</keyword>
<evidence type="ECO:0000256" key="1">
    <source>
        <dbReference type="ARBA" id="ARBA00006484"/>
    </source>
</evidence>
<proteinExistence type="inferred from homology"/>
<dbReference type="RefSeq" id="WP_179847009.1">
    <property type="nucleotide sequence ID" value="NZ_CP146086.1"/>
</dbReference>
<comment type="caution">
    <text evidence="4">The sequence shown here is derived from an EMBL/GenBank/DDBJ whole genome shotgun (WGS) entry which is preliminary data.</text>
</comment>
<evidence type="ECO:0000256" key="2">
    <source>
        <dbReference type="ARBA" id="ARBA00023002"/>
    </source>
</evidence>
<dbReference type="PANTHER" id="PTHR43669">
    <property type="entry name" value="5-KETO-D-GLUCONATE 5-REDUCTASE"/>
    <property type="match status" value="1"/>
</dbReference>
<dbReference type="PRINTS" id="PR00081">
    <property type="entry name" value="GDHRDH"/>
</dbReference>
<dbReference type="Pfam" id="PF13561">
    <property type="entry name" value="adh_short_C2"/>
    <property type="match status" value="1"/>
</dbReference>
<comment type="similarity">
    <text evidence="1">Belongs to the short-chain dehydrogenases/reductases (SDR) family.</text>
</comment>
<keyword evidence="5" id="KW-1185">Reference proteome</keyword>
<name>A0A7Y9JIU2_9ACTN</name>
<dbReference type="AlphaFoldDB" id="A0A7Y9JIU2"/>
<evidence type="ECO:0000313" key="4">
    <source>
        <dbReference type="EMBL" id="NYD50455.1"/>
    </source>
</evidence>
<dbReference type="FunFam" id="3.40.50.720:FF:000084">
    <property type="entry name" value="Short-chain dehydrogenase reductase"/>
    <property type="match status" value="1"/>
</dbReference>
<dbReference type="CDD" id="cd05233">
    <property type="entry name" value="SDR_c"/>
    <property type="match status" value="1"/>
</dbReference>